<dbReference type="RefSeq" id="WP_228103747.1">
    <property type="nucleotide sequence ID" value="NZ_CP101637.1"/>
</dbReference>
<protein>
    <submittedName>
        <fullName evidence="1">Uncharacterized protein</fullName>
    </submittedName>
</protein>
<dbReference type="Proteomes" id="UP001235030">
    <property type="component" value="Chromosome"/>
</dbReference>
<keyword evidence="2" id="KW-1185">Reference proteome</keyword>
<dbReference type="EMBL" id="CP101637">
    <property type="protein sequence ID" value="WMT81614.1"/>
    <property type="molecule type" value="Genomic_DNA"/>
</dbReference>
<organism evidence="1 2">
    <name type="scientific">Terrisporobacter mayombei</name>
    <dbReference type="NCBI Taxonomy" id="1541"/>
    <lineage>
        <taxon>Bacteria</taxon>
        <taxon>Bacillati</taxon>
        <taxon>Bacillota</taxon>
        <taxon>Clostridia</taxon>
        <taxon>Peptostreptococcales</taxon>
        <taxon>Peptostreptococcaceae</taxon>
        <taxon>Terrisporobacter</taxon>
    </lineage>
</organism>
<reference evidence="1 2" key="1">
    <citation type="submission" date="2022-07" db="EMBL/GenBank/DDBJ databases">
        <title>Genome sequence of Terrisporobacter mayombei DSM6539.</title>
        <authorList>
            <person name="Boeer T."/>
            <person name="Bengelsdorf F.R."/>
            <person name="Daniel R."/>
            <person name="Poehlein A."/>
        </authorList>
    </citation>
    <scope>NUCLEOTIDE SEQUENCE [LARGE SCALE GENOMIC DNA]</scope>
    <source>
        <strain evidence="1 2">DSM 6539</strain>
    </source>
</reference>
<sequence>MGNDIGINSYTMAVITTDKNMVISGGCPLFYANDDDDMQKKALLVAKSVDGMVHQITEEILIVVRH</sequence>
<proteinExistence type="predicted"/>
<evidence type="ECO:0000313" key="1">
    <source>
        <dbReference type="EMBL" id="WMT81614.1"/>
    </source>
</evidence>
<name>A0ABY9Q1X1_9FIRM</name>
<dbReference type="InterPro" id="IPR054055">
    <property type="entry name" value="YpzH"/>
</dbReference>
<evidence type="ECO:0000313" key="2">
    <source>
        <dbReference type="Proteomes" id="UP001235030"/>
    </source>
</evidence>
<gene>
    <name evidence="1" type="ORF">TEMA_19570</name>
</gene>
<dbReference type="Pfam" id="PF21835">
    <property type="entry name" value="YIEGIA_cap"/>
    <property type="match status" value="1"/>
</dbReference>
<accession>A0ABY9Q1X1</accession>